<dbReference type="InterPro" id="IPR003593">
    <property type="entry name" value="AAA+_ATPase"/>
</dbReference>
<name>A0A3B0X1T7_9ZZZZ</name>
<sequence length="348" mass="39730">MYVEYFGLRDFPFRITPDTDYLYMSAAHSRAKAYMEYAIFNREGFVVITGEIGSGKTTLIKKLLTELDDNVLVAKIFQTQLNEVELLQAILVEFGLNPFSARKVELLSMLNQFLVNSYLEGKQVLLIIDDAQNLSKRVLEEITMLSSVETQKEKILHVILVGQPELNHKLEDPDMEQLLQRVSLRYHVRALTFDETKKYIVHRLKVAGIIEKLFEDDILSDIYEYTGGIPRLINTLCDTSLTCAFADDATSVTKLEFNNAIIELQWKKYAGVNSNSAKNETSPVSQADNLYEMHNIDENEGNNESMDVKNVINSAYIPIASRALVEISRQLKRIADHFEATDENKDDR</sequence>
<feature type="domain" description="AAA+ ATPase" evidence="1">
    <location>
        <begin position="42"/>
        <end position="192"/>
    </location>
</feature>
<reference evidence="2" key="1">
    <citation type="submission" date="2018-06" db="EMBL/GenBank/DDBJ databases">
        <authorList>
            <person name="Zhirakovskaya E."/>
        </authorList>
    </citation>
    <scope>NUCLEOTIDE SEQUENCE</scope>
</reference>
<dbReference type="EMBL" id="UOFG01000045">
    <property type="protein sequence ID" value="VAW58670.1"/>
    <property type="molecule type" value="Genomic_DNA"/>
</dbReference>
<dbReference type="InterPro" id="IPR027417">
    <property type="entry name" value="P-loop_NTPase"/>
</dbReference>
<evidence type="ECO:0000259" key="1">
    <source>
        <dbReference type="SMART" id="SM00382"/>
    </source>
</evidence>
<dbReference type="PANTHER" id="PTHR35894">
    <property type="entry name" value="GENERAL SECRETION PATHWAY PROTEIN A-RELATED"/>
    <property type="match status" value="1"/>
</dbReference>
<dbReference type="AlphaFoldDB" id="A0A3B0X1T7"/>
<dbReference type="PRINTS" id="PR00364">
    <property type="entry name" value="DISEASERSIST"/>
</dbReference>
<evidence type="ECO:0000313" key="2">
    <source>
        <dbReference type="EMBL" id="VAW58670.1"/>
    </source>
</evidence>
<dbReference type="Pfam" id="PF13401">
    <property type="entry name" value="AAA_22"/>
    <property type="match status" value="1"/>
</dbReference>
<organism evidence="2">
    <name type="scientific">hydrothermal vent metagenome</name>
    <dbReference type="NCBI Taxonomy" id="652676"/>
    <lineage>
        <taxon>unclassified sequences</taxon>
        <taxon>metagenomes</taxon>
        <taxon>ecological metagenomes</taxon>
    </lineage>
</organism>
<dbReference type="InterPro" id="IPR049945">
    <property type="entry name" value="AAA_22"/>
</dbReference>
<dbReference type="SUPFAM" id="SSF52540">
    <property type="entry name" value="P-loop containing nucleoside triphosphate hydrolases"/>
    <property type="match status" value="1"/>
</dbReference>
<accession>A0A3B0X1T7</accession>
<dbReference type="SMART" id="SM00382">
    <property type="entry name" value="AAA"/>
    <property type="match status" value="1"/>
</dbReference>
<dbReference type="GO" id="GO:0016887">
    <property type="term" value="F:ATP hydrolysis activity"/>
    <property type="evidence" value="ECO:0007669"/>
    <property type="project" value="InterPro"/>
</dbReference>
<gene>
    <name evidence="2" type="ORF">MNBD_GAMMA11-2960</name>
</gene>
<dbReference type="PANTHER" id="PTHR35894:SF1">
    <property type="entry name" value="PHOSPHORIBULOKINASE _ URIDINE KINASE FAMILY"/>
    <property type="match status" value="1"/>
</dbReference>
<dbReference type="InterPro" id="IPR052026">
    <property type="entry name" value="ExeA_AAA_ATPase_DNA-bind"/>
</dbReference>
<proteinExistence type="predicted"/>
<protein>
    <recommendedName>
        <fullName evidence="1">AAA+ ATPase domain-containing protein</fullName>
    </recommendedName>
</protein>
<dbReference type="Gene3D" id="3.40.50.300">
    <property type="entry name" value="P-loop containing nucleotide triphosphate hydrolases"/>
    <property type="match status" value="1"/>
</dbReference>